<organism evidence="1 2">
    <name type="scientific">Sphingobacterium zeae</name>
    <dbReference type="NCBI Taxonomy" id="1776859"/>
    <lineage>
        <taxon>Bacteria</taxon>
        <taxon>Pseudomonadati</taxon>
        <taxon>Bacteroidota</taxon>
        <taxon>Sphingobacteriia</taxon>
        <taxon>Sphingobacteriales</taxon>
        <taxon>Sphingobacteriaceae</taxon>
        <taxon>Sphingobacterium</taxon>
    </lineage>
</organism>
<evidence type="ECO:0000313" key="2">
    <source>
        <dbReference type="Proteomes" id="UP001244640"/>
    </source>
</evidence>
<proteinExistence type="predicted"/>
<sequence length="62" mass="7278">MKPFPNFGNGFTVRMIRFDVYESQLRFGKISLDESGIYNFFVVGRNTATKPTSGKYEHMRYM</sequence>
<accession>A0ABU0U5X8</accession>
<dbReference type="Proteomes" id="UP001244640">
    <property type="component" value="Unassembled WGS sequence"/>
</dbReference>
<reference evidence="1 2" key="1">
    <citation type="submission" date="2023-07" db="EMBL/GenBank/DDBJ databases">
        <title>Functional and genomic diversity of the sorghum phyllosphere microbiome.</title>
        <authorList>
            <person name="Shade A."/>
        </authorList>
    </citation>
    <scope>NUCLEOTIDE SEQUENCE [LARGE SCALE GENOMIC DNA]</scope>
    <source>
        <strain evidence="1 2">SORGH_AS_0892</strain>
    </source>
</reference>
<evidence type="ECO:0000313" key="1">
    <source>
        <dbReference type="EMBL" id="MDQ1150249.1"/>
    </source>
</evidence>
<protein>
    <submittedName>
        <fullName evidence="1">Uncharacterized protein</fullName>
    </submittedName>
</protein>
<dbReference type="EMBL" id="JAUTBA010000001">
    <property type="protein sequence ID" value="MDQ1150249.1"/>
    <property type="molecule type" value="Genomic_DNA"/>
</dbReference>
<comment type="caution">
    <text evidence="1">The sequence shown here is derived from an EMBL/GenBank/DDBJ whole genome shotgun (WGS) entry which is preliminary data.</text>
</comment>
<keyword evidence="2" id="KW-1185">Reference proteome</keyword>
<gene>
    <name evidence="1" type="ORF">QE382_002233</name>
</gene>
<name>A0ABU0U5X8_9SPHI</name>